<evidence type="ECO:0000313" key="3">
    <source>
        <dbReference type="EMBL" id="PQO46607.1"/>
    </source>
</evidence>
<evidence type="ECO:0000256" key="2">
    <source>
        <dbReference type="SAM" id="Phobius"/>
    </source>
</evidence>
<feature type="transmembrane region" description="Helical" evidence="2">
    <location>
        <begin position="6"/>
        <end position="24"/>
    </location>
</feature>
<reference evidence="3 4" key="1">
    <citation type="submission" date="2018-02" db="EMBL/GenBank/DDBJ databases">
        <title>Comparative genomes isolates from brazilian mangrove.</title>
        <authorList>
            <person name="Araujo J.E."/>
            <person name="Taketani R.G."/>
            <person name="Silva M.C.P."/>
            <person name="Loureco M.V."/>
            <person name="Andreote F.D."/>
        </authorList>
    </citation>
    <scope>NUCLEOTIDE SEQUENCE [LARGE SCALE GENOMIC DNA]</scope>
    <source>
        <strain evidence="3 4">Nap-Phe MGV</strain>
    </source>
</reference>
<evidence type="ECO:0000256" key="1">
    <source>
        <dbReference type="SAM" id="MobiDB-lite"/>
    </source>
</evidence>
<sequence>MGDESFLPYLFFFGGLALLTWMLLRRSWRAQIKTRKQRGKDDYLTRNPRPTSKEWTMSEGPHELTQWQVEMLERTQEFQAIIDTKLLLLEGTLRKIAAAQLSEQQKAEIETTVQESQQLVDEGSPHFAAVSELLCDPAKKLEVFQLADAGHSEEEIAQRLDLDPYAVEVVLRVRET</sequence>
<dbReference type="RefSeq" id="WP_105335085.1">
    <property type="nucleotide sequence ID" value="NZ_PUHZ01000009.1"/>
</dbReference>
<keyword evidence="2" id="KW-1133">Transmembrane helix</keyword>
<dbReference type="Proteomes" id="UP000237819">
    <property type="component" value="Unassembled WGS sequence"/>
</dbReference>
<evidence type="ECO:0000313" key="4">
    <source>
        <dbReference type="Proteomes" id="UP000237819"/>
    </source>
</evidence>
<comment type="caution">
    <text evidence="3">The sequence shown here is derived from an EMBL/GenBank/DDBJ whole genome shotgun (WGS) entry which is preliminary data.</text>
</comment>
<proteinExistence type="predicted"/>
<protein>
    <recommendedName>
        <fullName evidence="5">DUF2802 domain-containing protein</fullName>
    </recommendedName>
</protein>
<keyword evidence="2" id="KW-0472">Membrane</keyword>
<dbReference type="AlphaFoldDB" id="A0A2S8GQA6"/>
<feature type="region of interest" description="Disordered" evidence="1">
    <location>
        <begin position="39"/>
        <end position="59"/>
    </location>
</feature>
<name>A0A2S8GQA6_9BACT</name>
<evidence type="ECO:0008006" key="5">
    <source>
        <dbReference type="Google" id="ProtNLM"/>
    </source>
</evidence>
<organism evidence="3 4">
    <name type="scientific">Blastopirellula marina</name>
    <dbReference type="NCBI Taxonomy" id="124"/>
    <lineage>
        <taxon>Bacteria</taxon>
        <taxon>Pseudomonadati</taxon>
        <taxon>Planctomycetota</taxon>
        <taxon>Planctomycetia</taxon>
        <taxon>Pirellulales</taxon>
        <taxon>Pirellulaceae</taxon>
        <taxon>Blastopirellula</taxon>
    </lineage>
</organism>
<gene>
    <name evidence="3" type="ORF">C5Y93_09065</name>
</gene>
<dbReference type="EMBL" id="PUHZ01000009">
    <property type="protein sequence ID" value="PQO46607.1"/>
    <property type="molecule type" value="Genomic_DNA"/>
</dbReference>
<keyword evidence="2" id="KW-0812">Transmembrane</keyword>
<accession>A0A2S8GQA6</accession>
<dbReference type="OrthoDB" id="277875at2"/>